<keyword evidence="5" id="KW-1185">Reference proteome</keyword>
<dbReference type="Gene3D" id="3.10.20.90">
    <property type="entry name" value="Phosphatidylinositol 3-kinase Catalytic Subunit, Chain A, domain 1"/>
    <property type="match status" value="1"/>
</dbReference>
<reference evidence="4 5" key="1">
    <citation type="submission" date="2024-02" db="EMBL/GenBank/DDBJ databases">
        <title>High-quality chromosome-scale genome assembly of Pensacola bahiagrass (Paspalum notatum Flugge var. saurae).</title>
        <authorList>
            <person name="Vega J.M."/>
            <person name="Podio M."/>
            <person name="Orjuela J."/>
            <person name="Siena L.A."/>
            <person name="Pessino S.C."/>
            <person name="Combes M.C."/>
            <person name="Mariac C."/>
            <person name="Albertini E."/>
            <person name="Pupilli F."/>
            <person name="Ortiz J.P.A."/>
            <person name="Leblanc O."/>
        </authorList>
    </citation>
    <scope>NUCLEOTIDE SEQUENCE [LARGE SCALE GENOMIC DNA]</scope>
    <source>
        <strain evidence="4">R1</strain>
        <tissue evidence="4">Leaf</tissue>
    </source>
</reference>
<dbReference type="InterPro" id="IPR019956">
    <property type="entry name" value="Ubiquitin_dom"/>
</dbReference>
<dbReference type="InterPro" id="IPR029071">
    <property type="entry name" value="Ubiquitin-like_domsf"/>
</dbReference>
<evidence type="ECO:0000313" key="5">
    <source>
        <dbReference type="Proteomes" id="UP001341281"/>
    </source>
</evidence>
<dbReference type="Proteomes" id="UP001341281">
    <property type="component" value="Chromosome 09"/>
</dbReference>
<dbReference type="PRINTS" id="PR00348">
    <property type="entry name" value="UBIQUITIN"/>
</dbReference>
<dbReference type="SMART" id="SM00213">
    <property type="entry name" value="UBQ"/>
    <property type="match status" value="1"/>
</dbReference>
<dbReference type="FunFam" id="3.10.20.90:FF:000160">
    <property type="entry name" value="Polyubiquitin-C"/>
    <property type="match status" value="1"/>
</dbReference>
<sequence>MMFLNLLRLQCLRSRAWMQIFVMTLTGKTITLEVDSFDTIDKIKANIQEKEGVPLDQQQLIFAGKHLLNGRMLVDYNIQKESTLHLILGLCGGLQIPNNNNNPEVGLGIRDMGGFVFAGCCRGSAREVVGAVRGSGAPRKD</sequence>
<feature type="chain" id="PRO_5043017375" description="Ubiquitin-like domain-containing protein" evidence="2">
    <location>
        <begin position="19"/>
        <end position="141"/>
    </location>
</feature>
<feature type="domain" description="Ubiquitin-like" evidence="3">
    <location>
        <begin position="18"/>
        <end position="93"/>
    </location>
</feature>
<feature type="signal peptide" evidence="2">
    <location>
        <begin position="1"/>
        <end position="18"/>
    </location>
</feature>
<dbReference type="PROSITE" id="PS50053">
    <property type="entry name" value="UBIQUITIN_2"/>
    <property type="match status" value="1"/>
</dbReference>
<evidence type="ECO:0000313" key="4">
    <source>
        <dbReference type="EMBL" id="WVZ94740.1"/>
    </source>
</evidence>
<keyword evidence="2" id="KW-0732">Signal</keyword>
<dbReference type="PANTHER" id="PTHR10666">
    <property type="entry name" value="UBIQUITIN"/>
    <property type="match status" value="1"/>
</dbReference>
<evidence type="ECO:0000259" key="3">
    <source>
        <dbReference type="PROSITE" id="PS50053"/>
    </source>
</evidence>
<protein>
    <recommendedName>
        <fullName evidence="3">Ubiquitin-like domain-containing protein</fullName>
    </recommendedName>
</protein>
<dbReference type="InterPro" id="IPR050158">
    <property type="entry name" value="Ubiquitin_ubiquitin-like"/>
</dbReference>
<evidence type="ECO:0000256" key="1">
    <source>
        <dbReference type="ARBA" id="ARBA00022499"/>
    </source>
</evidence>
<dbReference type="SUPFAM" id="SSF54236">
    <property type="entry name" value="Ubiquitin-like"/>
    <property type="match status" value="1"/>
</dbReference>
<organism evidence="4 5">
    <name type="scientific">Paspalum notatum var. saurae</name>
    <dbReference type="NCBI Taxonomy" id="547442"/>
    <lineage>
        <taxon>Eukaryota</taxon>
        <taxon>Viridiplantae</taxon>
        <taxon>Streptophyta</taxon>
        <taxon>Embryophyta</taxon>
        <taxon>Tracheophyta</taxon>
        <taxon>Spermatophyta</taxon>
        <taxon>Magnoliopsida</taxon>
        <taxon>Liliopsida</taxon>
        <taxon>Poales</taxon>
        <taxon>Poaceae</taxon>
        <taxon>PACMAD clade</taxon>
        <taxon>Panicoideae</taxon>
        <taxon>Andropogonodae</taxon>
        <taxon>Paspaleae</taxon>
        <taxon>Paspalinae</taxon>
        <taxon>Paspalum</taxon>
    </lineage>
</organism>
<dbReference type="EMBL" id="CP144753">
    <property type="protein sequence ID" value="WVZ94740.1"/>
    <property type="molecule type" value="Genomic_DNA"/>
</dbReference>
<evidence type="ECO:0000256" key="2">
    <source>
        <dbReference type="SAM" id="SignalP"/>
    </source>
</evidence>
<dbReference type="Pfam" id="PF00240">
    <property type="entry name" value="ubiquitin"/>
    <property type="match status" value="1"/>
</dbReference>
<dbReference type="InterPro" id="IPR000626">
    <property type="entry name" value="Ubiquitin-like_dom"/>
</dbReference>
<gene>
    <name evidence="4" type="ORF">U9M48_040602</name>
</gene>
<name>A0AAQ3UM48_PASNO</name>
<proteinExistence type="predicted"/>
<accession>A0AAQ3UM48</accession>
<keyword evidence="1" id="KW-1017">Isopeptide bond</keyword>
<dbReference type="AlphaFoldDB" id="A0AAQ3UM48"/>
<dbReference type="GO" id="GO:0003729">
    <property type="term" value="F:mRNA binding"/>
    <property type="evidence" value="ECO:0007669"/>
    <property type="project" value="UniProtKB-ARBA"/>
</dbReference>